<dbReference type="Proteomes" id="UP000000647">
    <property type="component" value="Chromosome"/>
</dbReference>
<evidence type="ECO:0008006" key="3">
    <source>
        <dbReference type="Google" id="ProtNLM"/>
    </source>
</evidence>
<organism evidence="1 2">
    <name type="scientific">Halorhodospira halophila (strain DSM 244 / SL1)</name>
    <name type="common">Ectothiorhodospira halophila (strain DSM 244 / SL1)</name>
    <dbReference type="NCBI Taxonomy" id="349124"/>
    <lineage>
        <taxon>Bacteria</taxon>
        <taxon>Pseudomonadati</taxon>
        <taxon>Pseudomonadota</taxon>
        <taxon>Gammaproteobacteria</taxon>
        <taxon>Chromatiales</taxon>
        <taxon>Ectothiorhodospiraceae</taxon>
        <taxon>Halorhodospira</taxon>
    </lineage>
</organism>
<keyword evidence="2" id="KW-1185">Reference proteome</keyword>
<reference evidence="2" key="1">
    <citation type="submission" date="2006-12" db="EMBL/GenBank/DDBJ databases">
        <title>Complete sequence of Halorhodospira halophila SL1.</title>
        <authorList>
            <consortium name="US DOE Joint Genome Institute"/>
            <person name="Copeland A."/>
            <person name="Lucas S."/>
            <person name="Lapidus A."/>
            <person name="Barry K."/>
            <person name="Detter J.C."/>
            <person name="Glavina del Rio T."/>
            <person name="Hammon N."/>
            <person name="Israni S."/>
            <person name="Dalin E."/>
            <person name="Tice H."/>
            <person name="Pitluck S."/>
            <person name="Saunders E."/>
            <person name="Brettin T."/>
            <person name="Bruce D."/>
            <person name="Han C."/>
            <person name="Tapia R."/>
            <person name="Schmutz J."/>
            <person name="Larimer F."/>
            <person name="Land M."/>
            <person name="Hauser L."/>
            <person name="Kyrpides N."/>
            <person name="Mikhailova N."/>
            <person name="Hoff W."/>
            <person name="Richardson P."/>
        </authorList>
    </citation>
    <scope>NUCLEOTIDE SEQUENCE [LARGE SCALE GENOMIC DNA]</scope>
    <source>
        <strain evidence="2">DSM 244 / SL1</strain>
    </source>
</reference>
<dbReference type="eggNOG" id="COG4255">
    <property type="taxonomic scope" value="Bacteria"/>
</dbReference>
<name>A1WTA5_HALHL</name>
<dbReference type="HOGENOM" id="CLU_037503_1_0_6"/>
<evidence type="ECO:0000313" key="1">
    <source>
        <dbReference type="EMBL" id="ABM60917.1"/>
    </source>
</evidence>
<reference evidence="1 2" key="2">
    <citation type="journal article" date="2013" name="Stand. Genomic Sci.">
        <title>Complete genome sequence of Halorhodospira halophila SL1.</title>
        <authorList>
            <person name="Challacombe J.F."/>
            <person name="Majid S."/>
            <person name="Deole R."/>
            <person name="Brettin T.S."/>
            <person name="Bruce D."/>
            <person name="Delano S.F."/>
            <person name="Detter J.C."/>
            <person name="Gleasner C.D."/>
            <person name="Han C.S."/>
            <person name="Misra M."/>
            <person name="Reitenga K.G."/>
            <person name="Mikhailova N."/>
            <person name="Woyke T."/>
            <person name="Pitluck S."/>
            <person name="Nolan M."/>
            <person name="Land M.L."/>
            <person name="Saunders E."/>
            <person name="Tapia R."/>
            <person name="Lapidus A."/>
            <person name="Ivanova N."/>
            <person name="Hoff W.D."/>
        </authorList>
    </citation>
    <scope>NUCLEOTIDE SEQUENCE [LARGE SCALE GENOMIC DNA]</scope>
    <source>
        <strain evidence="2">DSM 244 / SL1</strain>
    </source>
</reference>
<dbReference type="EMBL" id="CP000544">
    <property type="protein sequence ID" value="ABM60917.1"/>
    <property type="molecule type" value="Genomic_DNA"/>
</dbReference>
<proteinExistence type="predicted"/>
<dbReference type="AlphaFoldDB" id="A1WTA5"/>
<accession>A1WTA5</accession>
<dbReference type="STRING" id="349124.Hhal_0123"/>
<gene>
    <name evidence="1" type="ordered locus">Hhal_0123</name>
</gene>
<sequence>MPGRLPAGVLARQPALETWLARGRHAALEPSPVPEAAGALGWLADGGEPGCDDYWSRAQPVHLRPEAAGVRLVPVAMNEFEAARLETDLADLLAGRGVQLHRTSAGRWYLQSRDPLPDRPAPEQVGGRTIDAYLPRGRDALSWATLFNEVEMALCDHPVNRDREDRGEPPINALWAWGSGRCPTVPDAFPWQRVFSDDPAWLGLGVLAGAEVGDLAGATPIPPGPATLVAVPWAEQALAVDDGAAWIDAVAAVERAFAAPALTALREAGAQGARWDALELCFGPGRPGVTVGRRELRRFWRRARPIASWVEERGGDA</sequence>
<evidence type="ECO:0000313" key="2">
    <source>
        <dbReference type="Proteomes" id="UP000000647"/>
    </source>
</evidence>
<protein>
    <recommendedName>
        <fullName evidence="3">2,3-bisphosphoglycerate-independent phosphoglycerate mutase</fullName>
    </recommendedName>
</protein>
<dbReference type="KEGG" id="hha:Hhal_0123"/>